<evidence type="ECO:0000256" key="1">
    <source>
        <dbReference type="ARBA" id="ARBA00010062"/>
    </source>
</evidence>
<feature type="chain" id="PRO_5038732772" evidence="3">
    <location>
        <begin position="23"/>
        <end position="425"/>
    </location>
</feature>
<dbReference type="PANTHER" id="PTHR30483">
    <property type="entry name" value="LEUCINE-SPECIFIC-BINDING PROTEIN"/>
    <property type="match status" value="1"/>
</dbReference>
<feature type="signal peptide" evidence="3">
    <location>
        <begin position="1"/>
        <end position="22"/>
    </location>
</feature>
<comment type="caution">
    <text evidence="5">The sequence shown here is derived from an EMBL/GenBank/DDBJ whole genome shotgun (WGS) entry which is preliminary data.</text>
</comment>
<dbReference type="PANTHER" id="PTHR30483:SF37">
    <property type="entry name" value="ABC TRANSPORTER SUBSTRATE-BINDING PROTEIN"/>
    <property type="match status" value="1"/>
</dbReference>
<dbReference type="CDD" id="cd06338">
    <property type="entry name" value="PBP1_ABC_ligand_binding-like"/>
    <property type="match status" value="1"/>
</dbReference>
<keyword evidence="2 3" id="KW-0732">Signal</keyword>
<dbReference type="Proteomes" id="UP000542813">
    <property type="component" value="Unassembled WGS sequence"/>
</dbReference>
<dbReference type="RefSeq" id="WP_184823901.1">
    <property type="nucleotide sequence ID" value="NZ_JACHMM010000001.1"/>
</dbReference>
<protein>
    <submittedName>
        <fullName evidence="5">Branched-chain amino acid transport system substrate-binding protein</fullName>
    </submittedName>
</protein>
<accession>A0A7W9GRW2</accession>
<evidence type="ECO:0000256" key="2">
    <source>
        <dbReference type="ARBA" id="ARBA00022729"/>
    </source>
</evidence>
<name>A0A7W9GRW2_9ACTN</name>
<gene>
    <name evidence="5" type="ORF">HD601_003485</name>
</gene>
<feature type="domain" description="Leucine-binding protein" evidence="4">
    <location>
        <begin position="44"/>
        <end position="399"/>
    </location>
</feature>
<dbReference type="Pfam" id="PF13458">
    <property type="entry name" value="Peripla_BP_6"/>
    <property type="match status" value="1"/>
</dbReference>
<comment type="similarity">
    <text evidence="1">Belongs to the leucine-binding protein family.</text>
</comment>
<proteinExistence type="inferred from homology"/>
<evidence type="ECO:0000259" key="4">
    <source>
        <dbReference type="Pfam" id="PF13458"/>
    </source>
</evidence>
<sequence>MRLWRVAALAPVLAALVACGLAGPRTSTPPDPADGVRGGFDGVIRFGATVSDTGRYAQEGRDVRRGYDVWLDWVNGEHGGIRVGDRRLRAEIVYYDDESDPGQAAALTERLIVHDGAGFLLGPFSSGLNAAAGAIAERHRTLLVTGNGASDALFDRGSRYFFSVMTVASRYAESVLDVLATRGAETLVVAYQDADFPIDAGEGAAEHARRLGMRVLAVETYPRTLAGVAGIVAKFRDLDPDVLFVGGHFVDGLRFTRAAEEQGFEPEAMILTVAPSNPAFADELGDAAELVIGPTQWEASMRRPGDGAGAPGASFGTGADYAERYSARYGEAPTYHAAGATAAALALQLAIEAAGSTGTDAVRAALLDLDAETFYGPIDFDRRGRNWGKPMGAVQVQDGGLELVTPGAAATAELVYPRSRAGAER</sequence>
<keyword evidence="6" id="KW-1185">Reference proteome</keyword>
<dbReference type="InterPro" id="IPR051010">
    <property type="entry name" value="BCAA_transport"/>
</dbReference>
<evidence type="ECO:0000313" key="6">
    <source>
        <dbReference type="Proteomes" id="UP000542813"/>
    </source>
</evidence>
<evidence type="ECO:0000313" key="5">
    <source>
        <dbReference type="EMBL" id="MBB5788910.1"/>
    </source>
</evidence>
<evidence type="ECO:0000256" key="3">
    <source>
        <dbReference type="SAM" id="SignalP"/>
    </source>
</evidence>
<dbReference type="InterPro" id="IPR028082">
    <property type="entry name" value="Peripla_BP_I"/>
</dbReference>
<dbReference type="AlphaFoldDB" id="A0A7W9GRW2"/>
<dbReference type="EMBL" id="JACHMM010000001">
    <property type="protein sequence ID" value="MBB5788910.1"/>
    <property type="molecule type" value="Genomic_DNA"/>
</dbReference>
<dbReference type="Gene3D" id="3.40.50.2300">
    <property type="match status" value="2"/>
</dbReference>
<reference evidence="5 6" key="1">
    <citation type="submission" date="2020-08" db="EMBL/GenBank/DDBJ databases">
        <title>Sequencing the genomes of 1000 actinobacteria strains.</title>
        <authorList>
            <person name="Klenk H.-P."/>
        </authorList>
    </citation>
    <scope>NUCLEOTIDE SEQUENCE [LARGE SCALE GENOMIC DNA]</scope>
    <source>
        <strain evidence="5 6">DSM 102122</strain>
    </source>
</reference>
<dbReference type="PROSITE" id="PS51257">
    <property type="entry name" value="PROKAR_LIPOPROTEIN"/>
    <property type="match status" value="1"/>
</dbReference>
<dbReference type="SUPFAM" id="SSF53822">
    <property type="entry name" value="Periplasmic binding protein-like I"/>
    <property type="match status" value="1"/>
</dbReference>
<dbReference type="InterPro" id="IPR028081">
    <property type="entry name" value="Leu-bd"/>
</dbReference>
<organism evidence="5 6">
    <name type="scientific">Jiangella mangrovi</name>
    <dbReference type="NCBI Taxonomy" id="1524084"/>
    <lineage>
        <taxon>Bacteria</taxon>
        <taxon>Bacillati</taxon>
        <taxon>Actinomycetota</taxon>
        <taxon>Actinomycetes</taxon>
        <taxon>Jiangellales</taxon>
        <taxon>Jiangellaceae</taxon>
        <taxon>Jiangella</taxon>
    </lineage>
</organism>